<evidence type="ECO:0000256" key="5">
    <source>
        <dbReference type="PROSITE-ProRule" id="PRU00723"/>
    </source>
</evidence>
<dbReference type="InterPro" id="IPR036855">
    <property type="entry name" value="Znf_CCCH_sf"/>
</dbReference>
<feature type="compositionally biased region" description="Polar residues" evidence="6">
    <location>
        <begin position="358"/>
        <end position="371"/>
    </location>
</feature>
<dbReference type="PANTHER" id="PTHR13119">
    <property type="entry name" value="ZINC FINGER CCCH DOMAIN-CONTAINING PROTEI"/>
    <property type="match status" value="1"/>
</dbReference>
<proteinExistence type="predicted"/>
<evidence type="ECO:0000259" key="7">
    <source>
        <dbReference type="PROSITE" id="PS50103"/>
    </source>
</evidence>
<evidence type="ECO:0000256" key="6">
    <source>
        <dbReference type="SAM" id="MobiDB-lite"/>
    </source>
</evidence>
<feature type="zinc finger region" description="C3H1-type" evidence="5">
    <location>
        <begin position="11"/>
        <end position="39"/>
    </location>
</feature>
<dbReference type="SMART" id="SM00356">
    <property type="entry name" value="ZnF_C3H1"/>
    <property type="match status" value="1"/>
</dbReference>
<dbReference type="InterPro" id="IPR045124">
    <property type="entry name" value="Su(sable)-like"/>
</dbReference>
<dbReference type="GO" id="GO:0003723">
    <property type="term" value="F:RNA binding"/>
    <property type="evidence" value="ECO:0007669"/>
    <property type="project" value="InterPro"/>
</dbReference>
<dbReference type="SUPFAM" id="SSF90229">
    <property type="entry name" value="CCCH zinc finger"/>
    <property type="match status" value="1"/>
</dbReference>
<feature type="region of interest" description="Disordered" evidence="6">
    <location>
        <begin position="44"/>
        <end position="65"/>
    </location>
</feature>
<evidence type="ECO:0000313" key="8">
    <source>
        <dbReference type="EMBL" id="MBX06805.1"/>
    </source>
</evidence>
<dbReference type="EMBL" id="GGEC01026321">
    <property type="protein sequence ID" value="MBX06805.1"/>
    <property type="molecule type" value="Transcribed_RNA"/>
</dbReference>
<dbReference type="PANTHER" id="PTHR13119:SF12">
    <property type="entry name" value="PROTEIN SUPPRESSOR OF SABLE"/>
    <property type="match status" value="1"/>
</dbReference>
<dbReference type="Gene3D" id="4.10.1000.10">
    <property type="entry name" value="Zinc finger, CCCH-type"/>
    <property type="match status" value="1"/>
</dbReference>
<evidence type="ECO:0000256" key="2">
    <source>
        <dbReference type="ARBA" id="ARBA00022737"/>
    </source>
</evidence>
<dbReference type="GO" id="GO:0045892">
    <property type="term" value="P:negative regulation of DNA-templated transcription"/>
    <property type="evidence" value="ECO:0007669"/>
    <property type="project" value="InterPro"/>
</dbReference>
<evidence type="ECO:0000256" key="3">
    <source>
        <dbReference type="ARBA" id="ARBA00022771"/>
    </source>
</evidence>
<keyword evidence="1 5" id="KW-0479">Metal-binding</keyword>
<evidence type="ECO:0000256" key="4">
    <source>
        <dbReference type="ARBA" id="ARBA00022833"/>
    </source>
</evidence>
<sequence>MKGEDCPFDHQLSKYPCTNYASKGSCSRGEECMFSHTLPMKGDIPSTSNATASELRPLPSLGASNSKRQIDTSETLHQIVKALPDSVAVISHHNSGRSVPNATWNVPAVVPKGISFLSARKSPAVDSSHPIIGDQSLIKEGFKGGKQTEQSTSGVDSVKVGHQTDKVTSGTVPILNEIPTGTPVALKGINFLSYFRSPVKCSSVNKISCLPINMDDGVKLSLSSTLEKTEPAVARQKPSLFSFGEALSDGSRNNKHDRLPSSVCTEADASAQTRSIGSFKHQNSSAIPAQLSGSPISSAQLSDHLAYACLKNTPSSTQKALMSTLAFASRVGAEMKMNSSSIHAHTGSSGVKERPGPSGTSDGSQNVSAKA</sequence>
<organism evidence="8">
    <name type="scientific">Rhizophora mucronata</name>
    <name type="common">Asiatic mangrove</name>
    <dbReference type="NCBI Taxonomy" id="61149"/>
    <lineage>
        <taxon>Eukaryota</taxon>
        <taxon>Viridiplantae</taxon>
        <taxon>Streptophyta</taxon>
        <taxon>Embryophyta</taxon>
        <taxon>Tracheophyta</taxon>
        <taxon>Spermatophyta</taxon>
        <taxon>Magnoliopsida</taxon>
        <taxon>eudicotyledons</taxon>
        <taxon>Gunneridae</taxon>
        <taxon>Pentapetalae</taxon>
        <taxon>rosids</taxon>
        <taxon>fabids</taxon>
        <taxon>Malpighiales</taxon>
        <taxon>Rhizophoraceae</taxon>
        <taxon>Rhizophora</taxon>
    </lineage>
</organism>
<dbReference type="PROSITE" id="PS50103">
    <property type="entry name" value="ZF_C3H1"/>
    <property type="match status" value="1"/>
</dbReference>
<name>A0A2P2KM94_RHIMU</name>
<protein>
    <submittedName>
        <fullName evidence="8">Zinc finger CCCH domain-containing protein 65 isoform X2</fullName>
    </submittedName>
</protein>
<dbReference type="AlphaFoldDB" id="A0A2P2KM94"/>
<keyword evidence="2" id="KW-0677">Repeat</keyword>
<evidence type="ECO:0000256" key="1">
    <source>
        <dbReference type="ARBA" id="ARBA00022723"/>
    </source>
</evidence>
<keyword evidence="3 5" id="KW-0863">Zinc-finger</keyword>
<reference evidence="8" key="1">
    <citation type="submission" date="2018-02" db="EMBL/GenBank/DDBJ databases">
        <title>Rhizophora mucronata_Transcriptome.</title>
        <authorList>
            <person name="Meera S.P."/>
            <person name="Sreeshan A."/>
            <person name="Augustine A."/>
        </authorList>
    </citation>
    <scope>NUCLEOTIDE SEQUENCE</scope>
    <source>
        <tissue evidence="8">Leaf</tissue>
    </source>
</reference>
<feature type="domain" description="C3H1-type" evidence="7">
    <location>
        <begin position="11"/>
        <end position="39"/>
    </location>
</feature>
<keyword evidence="4 5" id="KW-0862">Zinc</keyword>
<accession>A0A2P2KM94</accession>
<feature type="region of interest" description="Disordered" evidence="6">
    <location>
        <begin position="341"/>
        <end position="371"/>
    </location>
</feature>
<dbReference type="GO" id="GO:0008270">
    <property type="term" value="F:zinc ion binding"/>
    <property type="evidence" value="ECO:0007669"/>
    <property type="project" value="UniProtKB-KW"/>
</dbReference>
<dbReference type="GO" id="GO:0005634">
    <property type="term" value="C:nucleus"/>
    <property type="evidence" value="ECO:0007669"/>
    <property type="project" value="TreeGrafter"/>
</dbReference>
<dbReference type="InterPro" id="IPR000571">
    <property type="entry name" value="Znf_CCCH"/>
</dbReference>